<dbReference type="GO" id="GO:0016998">
    <property type="term" value="P:cell wall macromolecule catabolic process"/>
    <property type="evidence" value="ECO:0007669"/>
    <property type="project" value="InterPro"/>
</dbReference>
<dbReference type="InterPro" id="IPR023346">
    <property type="entry name" value="Lysozyme-like_dom_sf"/>
</dbReference>
<dbReference type="Gene3D" id="1.10.530.40">
    <property type="match status" value="1"/>
</dbReference>
<keyword evidence="3" id="KW-1035">Host cytoplasm</keyword>
<keyword evidence="4" id="KW-0326">Glycosidase</keyword>
<dbReference type="SUPFAM" id="SSF53955">
    <property type="entry name" value="Lysozyme-like"/>
    <property type="match status" value="1"/>
</dbReference>
<dbReference type="PANTHER" id="PTHR38107">
    <property type="match status" value="1"/>
</dbReference>
<keyword evidence="1 4" id="KW-0929">Antimicrobial</keyword>
<evidence type="ECO:0000256" key="1">
    <source>
        <dbReference type="ARBA" id="ARBA00022529"/>
    </source>
</evidence>
<evidence type="ECO:0000256" key="2">
    <source>
        <dbReference type="ARBA" id="ARBA00022638"/>
    </source>
</evidence>
<dbReference type="InterPro" id="IPR051018">
    <property type="entry name" value="Bacteriophage_GH24"/>
</dbReference>
<sequence length="213" mass="22810">AVWTIGYGHTSSAGIPIVGSDMVISKEHAEEILKKDMGQYEDGVRKLVKTGITQGQFDALVDFAYNAGVGALAKSTLLKKVNAGKFDEVPAEFMKWTKGGGKELPGLVRRRRAEVKLWRGMDTEKPVCNDEARTDPDQPKASKSIIQSKEANGAVIAGGAGAIAVVQEVMPIVREGGDMLSAMSGTAIVCIVIMVAAGAIWYFRKQRLDEEGA</sequence>
<name>A0A6J5NA53_9CAUD</name>
<keyword evidence="4" id="KW-0378">Hydrolase</keyword>
<organism evidence="6">
    <name type="scientific">uncultured Caudovirales phage</name>
    <dbReference type="NCBI Taxonomy" id="2100421"/>
    <lineage>
        <taxon>Viruses</taxon>
        <taxon>Duplodnaviria</taxon>
        <taxon>Heunggongvirae</taxon>
        <taxon>Uroviricota</taxon>
        <taxon>Caudoviricetes</taxon>
        <taxon>Peduoviridae</taxon>
        <taxon>Maltschvirus</taxon>
        <taxon>Maltschvirus maltsch</taxon>
    </lineage>
</organism>
<keyword evidence="5" id="KW-0812">Transmembrane</keyword>
<dbReference type="GO" id="GO:0003796">
    <property type="term" value="F:lysozyme activity"/>
    <property type="evidence" value="ECO:0007669"/>
    <property type="project" value="UniProtKB-EC"/>
</dbReference>
<dbReference type="PANTHER" id="PTHR38107:SF3">
    <property type="entry name" value="LYSOZYME RRRD-RELATED"/>
    <property type="match status" value="1"/>
</dbReference>
<dbReference type="EC" id="3.2.1.17" evidence="4"/>
<comment type="similarity">
    <text evidence="4">Belongs to the glycosyl hydrolase 24 family.</text>
</comment>
<keyword evidence="5" id="KW-1133">Transmembrane helix</keyword>
<dbReference type="EMBL" id="LR796642">
    <property type="protein sequence ID" value="CAB4155432.1"/>
    <property type="molecule type" value="Genomic_DNA"/>
</dbReference>
<evidence type="ECO:0000256" key="5">
    <source>
        <dbReference type="SAM" id="Phobius"/>
    </source>
</evidence>
<feature type="non-terminal residue" evidence="6">
    <location>
        <position position="1"/>
    </location>
</feature>
<evidence type="ECO:0000313" key="6">
    <source>
        <dbReference type="EMBL" id="CAB4155432.1"/>
    </source>
</evidence>
<feature type="transmembrane region" description="Helical" evidence="5">
    <location>
        <begin position="179"/>
        <end position="203"/>
    </location>
</feature>
<dbReference type="GO" id="GO:0042742">
    <property type="term" value="P:defense response to bacterium"/>
    <property type="evidence" value="ECO:0007669"/>
    <property type="project" value="UniProtKB-KW"/>
</dbReference>
<dbReference type="GO" id="GO:0009253">
    <property type="term" value="P:peptidoglycan catabolic process"/>
    <property type="evidence" value="ECO:0007669"/>
    <property type="project" value="InterPro"/>
</dbReference>
<dbReference type="CDD" id="cd00737">
    <property type="entry name" value="lyz_endolysin_autolysin"/>
    <property type="match status" value="1"/>
</dbReference>
<keyword evidence="5" id="KW-0472">Membrane</keyword>
<dbReference type="InterPro" id="IPR002196">
    <property type="entry name" value="Glyco_hydro_24"/>
</dbReference>
<comment type="catalytic activity">
    <reaction evidence="4">
        <text>Hydrolysis of (1-&gt;4)-beta-linkages between N-acetylmuramic acid and N-acetyl-D-glucosamine residues in a peptidoglycan and between N-acetyl-D-glucosamine residues in chitodextrins.</text>
        <dbReference type="EC" id="3.2.1.17"/>
    </reaction>
</comment>
<protein>
    <recommendedName>
        <fullName evidence="4">Lysozyme</fullName>
        <ecNumber evidence="4">3.2.1.17</ecNumber>
    </recommendedName>
</protein>
<reference evidence="6" key="1">
    <citation type="submission" date="2020-04" db="EMBL/GenBank/DDBJ databases">
        <authorList>
            <person name="Chiriac C."/>
            <person name="Salcher M."/>
            <person name="Ghai R."/>
            <person name="Kavagutti S V."/>
        </authorList>
    </citation>
    <scope>NUCLEOTIDE SEQUENCE</scope>
</reference>
<dbReference type="InterPro" id="IPR033907">
    <property type="entry name" value="Endolysin_autolysin"/>
</dbReference>
<dbReference type="GO" id="GO:0031640">
    <property type="term" value="P:killing of cells of another organism"/>
    <property type="evidence" value="ECO:0007669"/>
    <property type="project" value="UniProtKB-KW"/>
</dbReference>
<evidence type="ECO:0000256" key="3">
    <source>
        <dbReference type="ARBA" id="ARBA00023200"/>
    </source>
</evidence>
<dbReference type="Pfam" id="PF00959">
    <property type="entry name" value="Phage_lysozyme"/>
    <property type="match status" value="1"/>
</dbReference>
<dbReference type="InterPro" id="IPR023347">
    <property type="entry name" value="Lysozyme_dom_sf"/>
</dbReference>
<proteinExistence type="inferred from homology"/>
<keyword evidence="2 4" id="KW-0081">Bacteriolytic enzyme</keyword>
<evidence type="ECO:0000256" key="4">
    <source>
        <dbReference type="RuleBase" id="RU003788"/>
    </source>
</evidence>
<gene>
    <name evidence="6" type="ORF">UFOVP661_1</name>
</gene>
<accession>A0A6J5NA53</accession>